<dbReference type="GO" id="GO:0006511">
    <property type="term" value="P:ubiquitin-dependent protein catabolic process"/>
    <property type="evidence" value="ECO:0007669"/>
    <property type="project" value="TreeGrafter"/>
</dbReference>
<dbReference type="PANTHER" id="PTHR10953">
    <property type="entry name" value="UBIQUITIN-ACTIVATING ENZYME E1"/>
    <property type="match status" value="1"/>
</dbReference>
<evidence type="ECO:0000256" key="4">
    <source>
        <dbReference type="ARBA" id="ARBA00012990"/>
    </source>
</evidence>
<dbReference type="InterPro" id="IPR019572">
    <property type="entry name" value="UBA_E1_SCCH"/>
</dbReference>
<evidence type="ECO:0000256" key="8">
    <source>
        <dbReference type="ARBA" id="ARBA00022840"/>
    </source>
</evidence>
<evidence type="ECO:0000256" key="2">
    <source>
        <dbReference type="ARBA" id="ARBA00004906"/>
    </source>
</evidence>
<evidence type="ECO:0000313" key="10">
    <source>
        <dbReference type="EMBL" id="CAG8497052.1"/>
    </source>
</evidence>
<accession>A0A9N8ZIK7</accession>
<dbReference type="Pfam" id="PF10585">
    <property type="entry name" value="UBA_E1_SCCH"/>
    <property type="match status" value="1"/>
</dbReference>
<dbReference type="CDD" id="cd01490">
    <property type="entry name" value="Ube1_repeat2"/>
    <property type="match status" value="1"/>
</dbReference>
<keyword evidence="7" id="KW-0833">Ubl conjugation pathway</keyword>
<evidence type="ECO:0000313" key="11">
    <source>
        <dbReference type="Proteomes" id="UP000789572"/>
    </source>
</evidence>
<name>A0A9N8ZIK7_9GLOM</name>
<dbReference type="GO" id="GO:0005634">
    <property type="term" value="C:nucleus"/>
    <property type="evidence" value="ECO:0007669"/>
    <property type="project" value="TreeGrafter"/>
</dbReference>
<dbReference type="InterPro" id="IPR038252">
    <property type="entry name" value="UBA_E1_C_sf"/>
</dbReference>
<dbReference type="InterPro" id="IPR018965">
    <property type="entry name" value="Ub-activating_enz_E1_C"/>
</dbReference>
<keyword evidence="8" id="KW-0067">ATP-binding</keyword>
<dbReference type="FunFam" id="3.40.50.720:FF:000015">
    <property type="entry name" value="Ubiquitin-activating enzyme E1 1"/>
    <property type="match status" value="1"/>
</dbReference>
<dbReference type="InterPro" id="IPR045886">
    <property type="entry name" value="ThiF/MoeB/HesA"/>
</dbReference>
<comment type="catalytic activity">
    <reaction evidence="1">
        <text>ATP + ubiquitin + [E1 ubiquitin-activating enzyme]-L-cysteine = AMP + diphosphate + S-ubiquitinyl-[E1 ubiquitin-activating enzyme]-L-cysteine.</text>
        <dbReference type="EC" id="6.2.1.45"/>
    </reaction>
</comment>
<dbReference type="Pfam" id="PF00899">
    <property type="entry name" value="ThiF"/>
    <property type="match status" value="1"/>
</dbReference>
<dbReference type="GO" id="GO:0005737">
    <property type="term" value="C:cytoplasm"/>
    <property type="evidence" value="ECO:0007669"/>
    <property type="project" value="TreeGrafter"/>
</dbReference>
<dbReference type="EC" id="6.2.1.45" evidence="4"/>
<reference evidence="10" key="1">
    <citation type="submission" date="2021-06" db="EMBL/GenBank/DDBJ databases">
        <authorList>
            <person name="Kallberg Y."/>
            <person name="Tangrot J."/>
            <person name="Rosling A."/>
        </authorList>
    </citation>
    <scope>NUCLEOTIDE SEQUENCE</scope>
    <source>
        <strain evidence="10">IA702</strain>
    </source>
</reference>
<dbReference type="Proteomes" id="UP000789572">
    <property type="component" value="Unassembled WGS sequence"/>
</dbReference>
<dbReference type="InterPro" id="IPR000594">
    <property type="entry name" value="ThiF_NAD_FAD-bd"/>
</dbReference>
<evidence type="ECO:0000256" key="7">
    <source>
        <dbReference type="ARBA" id="ARBA00022786"/>
    </source>
</evidence>
<keyword evidence="5" id="KW-0436">Ligase</keyword>
<feature type="domain" description="Ubiquitin-activating enzyme E1 C-terminal" evidence="9">
    <location>
        <begin position="514"/>
        <end position="639"/>
    </location>
</feature>
<dbReference type="Gene3D" id="3.40.50.720">
    <property type="entry name" value="NAD(P)-binding Rossmann-like Domain"/>
    <property type="match status" value="1"/>
</dbReference>
<evidence type="ECO:0000259" key="9">
    <source>
        <dbReference type="SMART" id="SM00985"/>
    </source>
</evidence>
<dbReference type="EMBL" id="CAJVPJ010000218">
    <property type="protein sequence ID" value="CAG8497052.1"/>
    <property type="molecule type" value="Genomic_DNA"/>
</dbReference>
<evidence type="ECO:0000256" key="5">
    <source>
        <dbReference type="ARBA" id="ARBA00022598"/>
    </source>
</evidence>
<dbReference type="NCBIfam" id="TIGR01408">
    <property type="entry name" value="Ube1"/>
    <property type="match status" value="1"/>
</dbReference>
<keyword evidence="11" id="KW-1185">Reference proteome</keyword>
<proteinExistence type="inferred from homology"/>
<dbReference type="FunFam" id="3.10.290.60:FF:000002">
    <property type="entry name" value="Ubiquitin-like modifier-activating enzyme 1"/>
    <property type="match status" value="1"/>
</dbReference>
<dbReference type="Gene3D" id="3.10.290.60">
    <property type="entry name" value="Ubiquitin-activating enzyme E1, UFD domain"/>
    <property type="match status" value="1"/>
</dbReference>
<dbReference type="Gene3D" id="1.10.10.2660">
    <property type="entry name" value="Ubiquitin-activating enzyme E1, SCCH domain"/>
    <property type="match status" value="1"/>
</dbReference>
<comment type="pathway">
    <text evidence="2">Protein modification; protein ubiquitination.</text>
</comment>
<dbReference type="InterPro" id="IPR018075">
    <property type="entry name" value="UBQ-activ_enz_E1"/>
</dbReference>
<organism evidence="10 11">
    <name type="scientific">Paraglomus occultum</name>
    <dbReference type="NCBI Taxonomy" id="144539"/>
    <lineage>
        <taxon>Eukaryota</taxon>
        <taxon>Fungi</taxon>
        <taxon>Fungi incertae sedis</taxon>
        <taxon>Mucoromycota</taxon>
        <taxon>Glomeromycotina</taxon>
        <taxon>Glomeromycetes</taxon>
        <taxon>Paraglomerales</taxon>
        <taxon>Paraglomeraceae</taxon>
        <taxon>Paraglomus</taxon>
    </lineage>
</organism>
<dbReference type="OrthoDB" id="10252231at2759"/>
<keyword evidence="6" id="KW-0547">Nucleotide-binding</keyword>
<evidence type="ECO:0000256" key="1">
    <source>
        <dbReference type="ARBA" id="ARBA00000488"/>
    </source>
</evidence>
<dbReference type="GO" id="GO:0005524">
    <property type="term" value="F:ATP binding"/>
    <property type="evidence" value="ECO:0007669"/>
    <property type="project" value="UniProtKB-KW"/>
</dbReference>
<dbReference type="InterPro" id="IPR042063">
    <property type="entry name" value="Ubi_acti_E1_SCCH"/>
</dbReference>
<dbReference type="PANTHER" id="PTHR10953:SF4">
    <property type="entry name" value="UBIQUITIN-ACTIVATING ENZYME E1 C-TERMINAL DOMAIN-CONTAINING PROTEIN"/>
    <property type="match status" value="1"/>
</dbReference>
<dbReference type="InterPro" id="IPR035985">
    <property type="entry name" value="Ubiquitin-activating_enz"/>
</dbReference>
<dbReference type="GO" id="GO:0006974">
    <property type="term" value="P:DNA damage response"/>
    <property type="evidence" value="ECO:0007669"/>
    <property type="project" value="TreeGrafter"/>
</dbReference>
<dbReference type="GO" id="GO:0004839">
    <property type="term" value="F:ubiquitin activating enzyme activity"/>
    <property type="evidence" value="ECO:0007669"/>
    <property type="project" value="UniProtKB-EC"/>
</dbReference>
<comment type="caution">
    <text evidence="10">The sequence shown here is derived from an EMBL/GenBank/DDBJ whole genome shotgun (WGS) entry which is preliminary data.</text>
</comment>
<evidence type="ECO:0000256" key="6">
    <source>
        <dbReference type="ARBA" id="ARBA00022741"/>
    </source>
</evidence>
<protein>
    <recommendedName>
        <fullName evidence="4">E1 ubiquitin-activating enzyme</fullName>
        <ecNumber evidence="4">6.2.1.45</ecNumber>
    </recommendedName>
</protein>
<gene>
    <name evidence="10" type="ORF">POCULU_LOCUS2376</name>
</gene>
<dbReference type="SMART" id="SM00985">
    <property type="entry name" value="UBA_e1_C"/>
    <property type="match status" value="1"/>
</dbReference>
<dbReference type="AlphaFoldDB" id="A0A9N8ZIK7"/>
<dbReference type="FunFam" id="1.10.10.2660:FF:000001">
    <property type="entry name" value="Ubiquitin-activating enzyme E1 1"/>
    <property type="match status" value="1"/>
</dbReference>
<dbReference type="Gene3D" id="3.40.50.12550">
    <property type="entry name" value="Ubiquitin-activating enzyme E1, inactive adenylation domain, subdomain 2"/>
    <property type="match status" value="1"/>
</dbReference>
<dbReference type="Pfam" id="PF09358">
    <property type="entry name" value="E1_UFD"/>
    <property type="match status" value="1"/>
</dbReference>
<evidence type="ECO:0000256" key="3">
    <source>
        <dbReference type="ARBA" id="ARBA00005673"/>
    </source>
</evidence>
<sequence length="645" mass="73389">EVLKSCSGKFHPIQQFMYFDSLESLPKSVELTEESCRPIGSRYDGQIAVFGKDFQNKIADFREFLVGAGAIGCEMLKNWAMMGLGTGPRGEIHITDMDTIEKSNLNRQFLFRPADVGKLKSETATAAIERMNSGMKGKVIAHQDRVGVETENVYGDAFFESLDGVTNALDNVDARKYMDRRCVYFRKPLLESGTLGTKGNTQVVIPYLTESYSSSQDPPEKSYPSCTLRNFPNAIEHTIQWARDLFEGLFRIPAENVNTYLREPKFVEQSLSQGTRAKEILEGVRSYLVTARPLSFDECITWARFKFEEYYNNNIQQLLFNFPKDSLTSSGTLFWSGPKRAPDPLVFDCNNDAHLDFIITAANLHAFNYGLKGEIDREYFRSVLSMIEVPEFKPKSGVKIQVQENEAIAPLAADEKELQEIINDLPTPSSLAGFRLNPVDFEKDDDTNFHIDFIAAASNLRAMNYGITPADRHKTKFIAGKIIPAIATTTSLVTGLVCLELYKIIDGKQKLEDYKNGFVNLALPFFGFSEPVSMQKFKYHEVEWSLWDRFDVEGDLTLQEFLDYFKNVHELEVTMLSADVSMLYSFFMPKKKVEERKTMRMSQLVEQITKKPIPPHVRALTLEMCVNDRSGEDIEVPYVRLVIRK</sequence>
<feature type="non-terminal residue" evidence="10">
    <location>
        <position position="645"/>
    </location>
</feature>
<comment type="similarity">
    <text evidence="3">Belongs to the ubiquitin-activating E1 family.</text>
</comment>
<dbReference type="SUPFAM" id="SSF69572">
    <property type="entry name" value="Activating enzymes of the ubiquitin-like proteins"/>
    <property type="match status" value="1"/>
</dbReference>